<keyword evidence="3" id="KW-1185">Reference proteome</keyword>
<dbReference type="Pfam" id="PF26348">
    <property type="entry name" value="SRA_ScoMcrA"/>
    <property type="match status" value="1"/>
</dbReference>
<dbReference type="GO" id="GO:0004519">
    <property type="term" value="F:endonuclease activity"/>
    <property type="evidence" value="ECO:0007669"/>
    <property type="project" value="UniProtKB-KW"/>
</dbReference>
<reference evidence="2 3" key="1">
    <citation type="submission" date="2014-06" db="EMBL/GenBank/DDBJ databases">
        <authorList>
            <person name="Ngugi D.K."/>
            <person name="Blom J."/>
            <person name="Alam I."/>
            <person name="Rashid M."/>
            <person name="Ba Alawi W."/>
            <person name="Zhang G."/>
            <person name="Hikmawan T."/>
            <person name="Guan Y."/>
            <person name="Antunes A."/>
            <person name="Siam R."/>
            <person name="ElDorry H."/>
            <person name="Bajic V."/>
            <person name="Stingl U."/>
        </authorList>
    </citation>
    <scope>NUCLEOTIDE SEQUENCE [LARGE SCALE GENOMIC DNA]</scope>
    <source>
        <strain evidence="2">SCGC AAA799-N04</strain>
    </source>
</reference>
<sequence length="188" mass="21543">MQFCTQCDSKLVKSRNGQKCPKCDKGELEQLEIQKNNEKKASIISSENFPFEKGSYYVQKDVRKKLNCGIMSGINYNQEGNFIVIFMNAHELNKQETNPYLDRYDSETGLYHYTGKGLKGDQTLTGVNARLASSTVDGIDIHFFRQHNVGSNHEYVGLVKLEKVIQNLQPDEHGKSRKVYEFLLRPVE</sequence>
<dbReference type="EMBL" id="JOKN01000009">
    <property type="protein sequence ID" value="KEQ56792.1"/>
    <property type="molecule type" value="Genomic_DNA"/>
</dbReference>
<protein>
    <submittedName>
        <fullName evidence="2">Restriction endonuclease protein</fullName>
    </submittedName>
</protein>
<keyword evidence="2" id="KW-0378">Hydrolase</keyword>
<keyword evidence="2" id="KW-0255">Endonuclease</keyword>
<accession>A0A081RNL9</accession>
<organism evidence="2 3">
    <name type="scientific">Marine Group I thaumarchaeote SCGC AAA799-N04</name>
    <dbReference type="NCBI Taxonomy" id="1502293"/>
    <lineage>
        <taxon>Archaea</taxon>
        <taxon>Nitrososphaerota</taxon>
        <taxon>Marine Group I</taxon>
    </lineage>
</organism>
<dbReference type="AlphaFoldDB" id="A0A081RNL9"/>
<evidence type="ECO:0000313" key="2">
    <source>
        <dbReference type="EMBL" id="KEQ56792.1"/>
    </source>
</evidence>
<evidence type="ECO:0000259" key="1">
    <source>
        <dbReference type="Pfam" id="PF26348"/>
    </source>
</evidence>
<gene>
    <name evidence="2" type="ORF">AAA799N04_00707</name>
</gene>
<dbReference type="Proteomes" id="UP000028059">
    <property type="component" value="Unassembled WGS sequence"/>
</dbReference>
<comment type="caution">
    <text evidence="2">The sequence shown here is derived from an EMBL/GenBank/DDBJ whole genome shotgun (WGS) entry which is preliminary data.</text>
</comment>
<evidence type="ECO:0000313" key="3">
    <source>
        <dbReference type="Proteomes" id="UP000028059"/>
    </source>
</evidence>
<dbReference type="InterPro" id="IPR058712">
    <property type="entry name" value="SRA_ScoMcrA"/>
</dbReference>
<proteinExistence type="predicted"/>
<feature type="domain" description="ScoMcrA-like SRA" evidence="1">
    <location>
        <begin position="70"/>
        <end position="188"/>
    </location>
</feature>
<keyword evidence="2" id="KW-0540">Nuclease</keyword>
<name>A0A081RNL9_9ARCH</name>